<proteinExistence type="predicted"/>
<dbReference type="EMBL" id="CM023489">
    <property type="protein sequence ID" value="KAH6923126.1"/>
    <property type="molecule type" value="Genomic_DNA"/>
</dbReference>
<name>A0ACB7RMT7_HYAAI</name>
<organism evidence="1 2">
    <name type="scientific">Hyalomma asiaticum</name>
    <name type="common">Tick</name>
    <dbReference type="NCBI Taxonomy" id="266040"/>
    <lineage>
        <taxon>Eukaryota</taxon>
        <taxon>Metazoa</taxon>
        <taxon>Ecdysozoa</taxon>
        <taxon>Arthropoda</taxon>
        <taxon>Chelicerata</taxon>
        <taxon>Arachnida</taxon>
        <taxon>Acari</taxon>
        <taxon>Parasitiformes</taxon>
        <taxon>Ixodida</taxon>
        <taxon>Ixodoidea</taxon>
        <taxon>Ixodidae</taxon>
        <taxon>Hyalomminae</taxon>
        <taxon>Hyalomma</taxon>
    </lineage>
</organism>
<keyword evidence="2" id="KW-1185">Reference proteome</keyword>
<dbReference type="Proteomes" id="UP000821845">
    <property type="component" value="Chromosome 9"/>
</dbReference>
<comment type="caution">
    <text evidence="1">The sequence shown here is derived from an EMBL/GenBank/DDBJ whole genome shotgun (WGS) entry which is preliminary data.</text>
</comment>
<gene>
    <name evidence="1" type="ORF">HPB50_022984</name>
</gene>
<sequence length="136" mass="15434">MSIRHLAHGSGQYDVKGQVVNVPIEVPKAVQCLPRKVPDAAAFDVHIKRRLFNKPSYKKGLVTKRHVHTWLKHLAHSPLYKHLKIKTDWSHLVVQEEECDGKFDDDEIEPAPEVTDLDDPLQAVIAIACMVEWLGT</sequence>
<evidence type="ECO:0000313" key="2">
    <source>
        <dbReference type="Proteomes" id="UP000821845"/>
    </source>
</evidence>
<reference evidence="1" key="1">
    <citation type="submission" date="2020-05" db="EMBL/GenBank/DDBJ databases">
        <title>Large-scale comparative analyses of tick genomes elucidate their genetic diversity and vector capacities.</title>
        <authorList>
            <person name="Jia N."/>
            <person name="Wang J."/>
            <person name="Shi W."/>
            <person name="Du L."/>
            <person name="Sun Y."/>
            <person name="Zhan W."/>
            <person name="Jiang J."/>
            <person name="Wang Q."/>
            <person name="Zhang B."/>
            <person name="Ji P."/>
            <person name="Sakyi L.B."/>
            <person name="Cui X."/>
            <person name="Yuan T."/>
            <person name="Jiang B."/>
            <person name="Yang W."/>
            <person name="Lam T.T.-Y."/>
            <person name="Chang Q."/>
            <person name="Ding S."/>
            <person name="Wang X."/>
            <person name="Zhu J."/>
            <person name="Ruan X."/>
            <person name="Zhao L."/>
            <person name="Wei J."/>
            <person name="Que T."/>
            <person name="Du C."/>
            <person name="Cheng J."/>
            <person name="Dai P."/>
            <person name="Han X."/>
            <person name="Huang E."/>
            <person name="Gao Y."/>
            <person name="Liu J."/>
            <person name="Shao H."/>
            <person name="Ye R."/>
            <person name="Li L."/>
            <person name="Wei W."/>
            <person name="Wang X."/>
            <person name="Wang C."/>
            <person name="Yang T."/>
            <person name="Huo Q."/>
            <person name="Li W."/>
            <person name="Guo W."/>
            <person name="Chen H."/>
            <person name="Zhou L."/>
            <person name="Ni X."/>
            <person name="Tian J."/>
            <person name="Zhou Y."/>
            <person name="Sheng Y."/>
            <person name="Liu T."/>
            <person name="Pan Y."/>
            <person name="Xia L."/>
            <person name="Li J."/>
            <person name="Zhao F."/>
            <person name="Cao W."/>
        </authorList>
    </citation>
    <scope>NUCLEOTIDE SEQUENCE</scope>
    <source>
        <strain evidence="1">Hyas-2018</strain>
    </source>
</reference>
<evidence type="ECO:0000313" key="1">
    <source>
        <dbReference type="EMBL" id="KAH6923126.1"/>
    </source>
</evidence>
<protein>
    <submittedName>
        <fullName evidence="1">Uncharacterized protein</fullName>
    </submittedName>
</protein>
<accession>A0ACB7RMT7</accession>